<dbReference type="InterPro" id="IPR036291">
    <property type="entry name" value="NAD(P)-bd_dom_sf"/>
</dbReference>
<dbReference type="PANTHER" id="PTHR10996:SF178">
    <property type="entry name" value="2-HYDROXYACID DEHYDROGENASE YGL185C-RELATED"/>
    <property type="match status" value="1"/>
</dbReference>
<proteinExistence type="inferred from homology"/>
<feature type="domain" description="D-isomer specific 2-hydroxyacid dehydrogenase catalytic" evidence="4">
    <location>
        <begin position="36"/>
        <end position="313"/>
    </location>
</feature>
<dbReference type="Pfam" id="PF02826">
    <property type="entry name" value="2-Hacid_dh_C"/>
    <property type="match status" value="1"/>
</dbReference>
<dbReference type="RefSeq" id="WP_083078229.1">
    <property type="nucleotide sequence ID" value="NZ_CP053562.1"/>
</dbReference>
<protein>
    <submittedName>
        <fullName evidence="6">2-hydroxyacid dehydrogenase</fullName>
    </submittedName>
</protein>
<keyword evidence="1 3" id="KW-0560">Oxidoreductase</keyword>
<name>A0ABX6YXU5_9RHOB</name>
<evidence type="ECO:0000259" key="5">
    <source>
        <dbReference type="Pfam" id="PF02826"/>
    </source>
</evidence>
<dbReference type="InterPro" id="IPR006139">
    <property type="entry name" value="D-isomer_2_OHA_DH_cat_dom"/>
</dbReference>
<evidence type="ECO:0000313" key="7">
    <source>
        <dbReference type="Proteomes" id="UP000192422"/>
    </source>
</evidence>
<comment type="similarity">
    <text evidence="3">Belongs to the D-isomer specific 2-hydroxyacid dehydrogenase family.</text>
</comment>
<dbReference type="EMBL" id="CP053562">
    <property type="protein sequence ID" value="QPZ92615.1"/>
    <property type="molecule type" value="Genomic_DNA"/>
</dbReference>
<dbReference type="SUPFAM" id="SSF52283">
    <property type="entry name" value="Formate/glycerate dehydrogenase catalytic domain-like"/>
    <property type="match status" value="1"/>
</dbReference>
<evidence type="ECO:0000259" key="4">
    <source>
        <dbReference type="Pfam" id="PF00389"/>
    </source>
</evidence>
<keyword evidence="7" id="KW-1185">Reference proteome</keyword>
<dbReference type="InterPro" id="IPR050223">
    <property type="entry name" value="D-isomer_2-hydroxyacid_DH"/>
</dbReference>
<feature type="domain" description="D-isomer specific 2-hydroxyacid dehydrogenase NAD-binding" evidence="5">
    <location>
        <begin position="105"/>
        <end position="282"/>
    </location>
</feature>
<dbReference type="PANTHER" id="PTHR10996">
    <property type="entry name" value="2-HYDROXYACID DEHYDROGENASE-RELATED"/>
    <property type="match status" value="1"/>
</dbReference>
<reference evidence="6 7" key="1">
    <citation type="submission" date="2020-05" db="EMBL/GenBank/DDBJ databases">
        <title>Thioclava electrotropha strain Elox9 finished genome.</title>
        <authorList>
            <person name="Rowe A.R."/>
            <person name="Wilbanks E.G."/>
        </authorList>
    </citation>
    <scope>NUCLEOTIDE SEQUENCE [LARGE SCALE GENOMIC DNA]</scope>
    <source>
        <strain evidence="6 7">Elox9</strain>
    </source>
</reference>
<dbReference type="Pfam" id="PF00389">
    <property type="entry name" value="2-Hacid_dh"/>
    <property type="match status" value="1"/>
</dbReference>
<organism evidence="6 7">
    <name type="scientific">Thioclava electrotropha</name>
    <dbReference type="NCBI Taxonomy" id="1549850"/>
    <lineage>
        <taxon>Bacteria</taxon>
        <taxon>Pseudomonadati</taxon>
        <taxon>Pseudomonadota</taxon>
        <taxon>Alphaproteobacteria</taxon>
        <taxon>Rhodobacterales</taxon>
        <taxon>Paracoccaceae</taxon>
        <taxon>Thioclava</taxon>
    </lineage>
</organism>
<dbReference type="SUPFAM" id="SSF51735">
    <property type="entry name" value="NAD(P)-binding Rossmann-fold domains"/>
    <property type="match status" value="1"/>
</dbReference>
<keyword evidence="2" id="KW-0520">NAD</keyword>
<evidence type="ECO:0000256" key="2">
    <source>
        <dbReference type="ARBA" id="ARBA00023027"/>
    </source>
</evidence>
<sequence length="316" mass="32954">MKDEAKANPSILALIELKPADMMEAFCAEHPVTRDAEARDGIEVVLTSGARGLSGEEIDEFPDLRLIAVNGVGTDAVDLDTAVARGIHVTTTPDVLSEAVAELALGLAISVRRRIGEGERLLRSGGWSNGQKPRLGQALTGCRAGILGYGRIGRALADMLRALGVEVIYHARKPHDDAPEAWRPDARTLAAESDVLFVTLSATPETRYIVDAPVLEALGSEGTLVNVARGSVVDSAALAAALHGGTLGSAALDVFEVEPVAPDGAEDGLLRAPNTLFTPHIASATNEARRAMAELVIANIDAYLAGSPLPSPVTPA</sequence>
<accession>A0ABX6YXU5</accession>
<dbReference type="InterPro" id="IPR006140">
    <property type="entry name" value="D-isomer_DH_NAD-bd"/>
</dbReference>
<gene>
    <name evidence="6" type="ORF">AKL02_018125</name>
</gene>
<dbReference type="Proteomes" id="UP000192422">
    <property type="component" value="Chromosome"/>
</dbReference>
<evidence type="ECO:0000256" key="1">
    <source>
        <dbReference type="ARBA" id="ARBA00023002"/>
    </source>
</evidence>
<dbReference type="Gene3D" id="3.40.50.720">
    <property type="entry name" value="NAD(P)-binding Rossmann-like Domain"/>
    <property type="match status" value="2"/>
</dbReference>
<evidence type="ECO:0000256" key="3">
    <source>
        <dbReference type="RuleBase" id="RU003719"/>
    </source>
</evidence>
<evidence type="ECO:0000313" key="6">
    <source>
        <dbReference type="EMBL" id="QPZ92615.1"/>
    </source>
</evidence>